<evidence type="ECO:0000256" key="1">
    <source>
        <dbReference type="ARBA" id="ARBA00010529"/>
    </source>
</evidence>
<dbReference type="Gene3D" id="4.10.520.10">
    <property type="entry name" value="IHF-like DNA-binding proteins"/>
    <property type="match status" value="1"/>
</dbReference>
<proteinExistence type="inferred from homology"/>
<reference evidence="4" key="1">
    <citation type="submission" date="2021-03" db="EMBL/GenBank/DDBJ databases">
        <title>Acanthopleuribacteraceae sp. M133.</title>
        <authorList>
            <person name="Wang G."/>
        </authorList>
    </citation>
    <scope>NUCLEOTIDE SEQUENCE</scope>
    <source>
        <strain evidence="4">M133</strain>
    </source>
</reference>
<name>A0A8A4TER3_SULCO</name>
<dbReference type="PANTHER" id="PTHR33175:SF5">
    <property type="entry name" value="INTEGRATION HOST FACTOR SUBUNIT BETA"/>
    <property type="match status" value="1"/>
</dbReference>
<dbReference type="Proteomes" id="UP000663929">
    <property type="component" value="Chromosome"/>
</dbReference>
<evidence type="ECO:0000256" key="3">
    <source>
        <dbReference type="RuleBase" id="RU003939"/>
    </source>
</evidence>
<keyword evidence="5" id="KW-1185">Reference proteome</keyword>
<dbReference type="GO" id="GO:0003677">
    <property type="term" value="F:DNA binding"/>
    <property type="evidence" value="ECO:0007669"/>
    <property type="project" value="UniProtKB-KW"/>
</dbReference>
<gene>
    <name evidence="4" type="ORF">J3U87_19150</name>
</gene>
<dbReference type="InterPro" id="IPR000119">
    <property type="entry name" value="Hist_DNA-bd"/>
</dbReference>
<dbReference type="PRINTS" id="PR01727">
    <property type="entry name" value="DNABINDINGHU"/>
</dbReference>
<protein>
    <submittedName>
        <fullName evidence="4">Integration host factor subunit beta</fullName>
    </submittedName>
</protein>
<comment type="similarity">
    <text evidence="1 3">Belongs to the bacterial histone-like protein family.</text>
</comment>
<dbReference type="EMBL" id="CP071793">
    <property type="protein sequence ID" value="QTD47712.1"/>
    <property type="molecule type" value="Genomic_DNA"/>
</dbReference>
<sequence length="95" mass="10519">MSMTKADLVEAVSRSINVSKRDAEMVVNTFLECVVSALNHGEGVELRGFGSFRIRERGPRTGRNPRTGESVEVAPKKVPYFKVGKQLKELINANN</sequence>
<dbReference type="Pfam" id="PF00216">
    <property type="entry name" value="Bac_DNA_binding"/>
    <property type="match status" value="1"/>
</dbReference>
<dbReference type="CDD" id="cd13836">
    <property type="entry name" value="IHF_B"/>
    <property type="match status" value="1"/>
</dbReference>
<dbReference type="SUPFAM" id="SSF47729">
    <property type="entry name" value="IHF-like DNA-binding proteins"/>
    <property type="match status" value="1"/>
</dbReference>
<dbReference type="KEGG" id="scor:J3U87_19150"/>
<evidence type="ECO:0000313" key="5">
    <source>
        <dbReference type="Proteomes" id="UP000663929"/>
    </source>
</evidence>
<dbReference type="SMART" id="SM00411">
    <property type="entry name" value="BHL"/>
    <property type="match status" value="1"/>
</dbReference>
<dbReference type="PROSITE" id="PS00045">
    <property type="entry name" value="HISTONE_LIKE"/>
    <property type="match status" value="1"/>
</dbReference>
<dbReference type="GO" id="GO:0030527">
    <property type="term" value="F:structural constituent of chromatin"/>
    <property type="evidence" value="ECO:0007669"/>
    <property type="project" value="InterPro"/>
</dbReference>
<dbReference type="PANTHER" id="PTHR33175">
    <property type="entry name" value="DNA-BINDING PROTEIN HU"/>
    <property type="match status" value="1"/>
</dbReference>
<keyword evidence="2" id="KW-0238">DNA-binding</keyword>
<evidence type="ECO:0000313" key="4">
    <source>
        <dbReference type="EMBL" id="QTD47712.1"/>
    </source>
</evidence>
<accession>A0A8A4TER3</accession>
<dbReference type="InterPro" id="IPR010992">
    <property type="entry name" value="IHF-like_DNA-bd_dom_sf"/>
</dbReference>
<dbReference type="GO" id="GO:0005829">
    <property type="term" value="C:cytosol"/>
    <property type="evidence" value="ECO:0007669"/>
    <property type="project" value="TreeGrafter"/>
</dbReference>
<evidence type="ECO:0000256" key="2">
    <source>
        <dbReference type="ARBA" id="ARBA00023125"/>
    </source>
</evidence>
<dbReference type="AlphaFoldDB" id="A0A8A4TER3"/>
<organism evidence="4 5">
    <name type="scientific">Sulfidibacter corallicola</name>
    <dbReference type="NCBI Taxonomy" id="2818388"/>
    <lineage>
        <taxon>Bacteria</taxon>
        <taxon>Pseudomonadati</taxon>
        <taxon>Acidobacteriota</taxon>
        <taxon>Holophagae</taxon>
        <taxon>Acanthopleuribacterales</taxon>
        <taxon>Acanthopleuribacteraceae</taxon>
        <taxon>Sulfidibacter</taxon>
    </lineage>
</organism>
<dbReference type="InterPro" id="IPR020816">
    <property type="entry name" value="Histone-like_DNA-bd_CS"/>
</dbReference>